<dbReference type="PANTHER" id="PTHR21180">
    <property type="entry name" value="ENDONUCLEASE/EXONUCLEASE/PHOSPHATASE FAMILY DOMAIN-CONTAINING PROTEIN 1"/>
    <property type="match status" value="1"/>
</dbReference>
<dbReference type="GO" id="GO:0015627">
    <property type="term" value="C:type II protein secretion system complex"/>
    <property type="evidence" value="ECO:0007669"/>
    <property type="project" value="TreeGrafter"/>
</dbReference>
<protein>
    <submittedName>
        <fullName evidence="4">ComEA protein</fullName>
    </submittedName>
</protein>
<keyword evidence="2" id="KW-0472">Membrane</keyword>
<evidence type="ECO:0000313" key="4">
    <source>
        <dbReference type="EMBL" id="KXA18434.1"/>
    </source>
</evidence>
<dbReference type="InterPro" id="IPR003583">
    <property type="entry name" value="Hlx-hairpin-Hlx_DNA-bd_motif"/>
</dbReference>
<reference evidence="4 5" key="1">
    <citation type="submission" date="2016-01" db="EMBL/GenBank/DDBJ databases">
        <authorList>
            <person name="Oliw E.H."/>
        </authorList>
    </citation>
    <scope>NUCLEOTIDE SEQUENCE [LARGE SCALE GENOMIC DNA]</scope>
    <source>
        <strain evidence="4 5">GED7760B</strain>
    </source>
</reference>
<feature type="compositionally biased region" description="Basic and acidic residues" evidence="1">
    <location>
        <begin position="153"/>
        <end position="166"/>
    </location>
</feature>
<organism evidence="4 5">
    <name type="scientific">Gardnerella vaginalis</name>
    <dbReference type="NCBI Taxonomy" id="2702"/>
    <lineage>
        <taxon>Bacteria</taxon>
        <taxon>Bacillati</taxon>
        <taxon>Actinomycetota</taxon>
        <taxon>Actinomycetes</taxon>
        <taxon>Bifidobacteriales</taxon>
        <taxon>Bifidobacteriaceae</taxon>
        <taxon>Gardnerella</taxon>
    </lineage>
</organism>
<evidence type="ECO:0000256" key="1">
    <source>
        <dbReference type="SAM" id="MobiDB-lite"/>
    </source>
</evidence>
<feature type="compositionally biased region" description="Polar residues" evidence="1">
    <location>
        <begin position="139"/>
        <end position="150"/>
    </location>
</feature>
<dbReference type="GO" id="GO:0015628">
    <property type="term" value="P:protein secretion by the type II secretion system"/>
    <property type="evidence" value="ECO:0007669"/>
    <property type="project" value="TreeGrafter"/>
</dbReference>
<comment type="caution">
    <text evidence="4">The sequence shown here is derived from an EMBL/GenBank/DDBJ whole genome shotgun (WGS) entry which is preliminary data.</text>
</comment>
<evidence type="ECO:0000256" key="2">
    <source>
        <dbReference type="SAM" id="Phobius"/>
    </source>
</evidence>
<dbReference type="InterPro" id="IPR051675">
    <property type="entry name" value="Endo/Exo/Phosphatase_dom_1"/>
</dbReference>
<dbReference type="Pfam" id="PF12836">
    <property type="entry name" value="HHH_3"/>
    <property type="match status" value="1"/>
</dbReference>
<dbReference type="EMBL" id="LRQA01000029">
    <property type="protein sequence ID" value="KXA18434.1"/>
    <property type="molecule type" value="Genomic_DNA"/>
</dbReference>
<name>A0A133NQ58_GARVA</name>
<keyword evidence="2" id="KW-0812">Transmembrane</keyword>
<dbReference type="SUPFAM" id="SSF47781">
    <property type="entry name" value="RuvA domain 2-like"/>
    <property type="match status" value="1"/>
</dbReference>
<dbReference type="PATRIC" id="fig|2702.99.peg.358"/>
<proteinExistence type="predicted"/>
<dbReference type="Proteomes" id="UP000070558">
    <property type="component" value="Unassembled WGS sequence"/>
</dbReference>
<dbReference type="SMART" id="SM00278">
    <property type="entry name" value="HhH1"/>
    <property type="match status" value="2"/>
</dbReference>
<dbReference type="Gene3D" id="1.10.150.320">
    <property type="entry name" value="Photosystem II 12 kDa extrinsic protein"/>
    <property type="match status" value="1"/>
</dbReference>
<dbReference type="GO" id="GO:0003677">
    <property type="term" value="F:DNA binding"/>
    <property type="evidence" value="ECO:0007669"/>
    <property type="project" value="InterPro"/>
</dbReference>
<sequence>MHKTSRSVLSRFEAIDGLSHKINQEIKENALDFNNLATNANKSSLDFNDFNKRNEARIKNSIRLAIKPVHILAIMLILVVCLACSLTMLIGQYATYSKFYAYNASKVASKTGSKSVSKIDDKVENKSSKIQSSSKNFKESSVNGKNSSNAIIKDNEGNDYKKRDSKSANSNKDYAANSENKDFANNALNKKTCININTAGVEELQEIKGVGPKMAQRILDMRKKVRVFKRVEDLLQVNGIGPKTFAKIKPMTCVG</sequence>
<dbReference type="InterPro" id="IPR004509">
    <property type="entry name" value="Competence_ComEA_HhH"/>
</dbReference>
<dbReference type="NCBIfam" id="TIGR00426">
    <property type="entry name" value="competence protein ComEA helix-hairpin-helix repeat region"/>
    <property type="match status" value="1"/>
</dbReference>
<feature type="region of interest" description="Disordered" evidence="1">
    <location>
        <begin position="115"/>
        <end position="176"/>
    </location>
</feature>
<gene>
    <name evidence="4" type="ORF">HMPREF3216_00364</name>
</gene>
<dbReference type="GO" id="GO:0006281">
    <property type="term" value="P:DNA repair"/>
    <property type="evidence" value="ECO:0007669"/>
    <property type="project" value="InterPro"/>
</dbReference>
<feature type="domain" description="Helix-hairpin-helix DNA-binding motif class 1" evidence="3">
    <location>
        <begin position="202"/>
        <end position="221"/>
    </location>
</feature>
<dbReference type="RefSeq" id="WP_060786634.1">
    <property type="nucleotide sequence ID" value="NZ_KQ956813.1"/>
</dbReference>
<feature type="transmembrane region" description="Helical" evidence="2">
    <location>
        <begin position="69"/>
        <end position="90"/>
    </location>
</feature>
<feature type="compositionally biased region" description="Basic and acidic residues" evidence="1">
    <location>
        <begin position="117"/>
        <end position="127"/>
    </location>
</feature>
<evidence type="ECO:0000313" key="5">
    <source>
        <dbReference type="Proteomes" id="UP000070558"/>
    </source>
</evidence>
<keyword evidence="2" id="KW-1133">Transmembrane helix</keyword>
<accession>A0A133NQ58</accession>
<dbReference type="AlphaFoldDB" id="A0A133NQ58"/>
<dbReference type="PANTHER" id="PTHR21180:SF32">
    <property type="entry name" value="ENDONUCLEASE_EXONUCLEASE_PHOSPHATASE FAMILY DOMAIN-CONTAINING PROTEIN 1"/>
    <property type="match status" value="1"/>
</dbReference>
<dbReference type="OrthoDB" id="9758724at2"/>
<feature type="domain" description="Helix-hairpin-helix DNA-binding motif class 1" evidence="3">
    <location>
        <begin position="232"/>
        <end position="251"/>
    </location>
</feature>
<dbReference type="InterPro" id="IPR010994">
    <property type="entry name" value="RuvA_2-like"/>
</dbReference>
<evidence type="ECO:0000259" key="3">
    <source>
        <dbReference type="SMART" id="SM00278"/>
    </source>
</evidence>